<dbReference type="RefSeq" id="WP_135036390.1">
    <property type="nucleotide sequence ID" value="NZ_CABIXU010000023.1"/>
</dbReference>
<evidence type="ECO:0000256" key="2">
    <source>
        <dbReference type="SAM" id="SignalP"/>
    </source>
</evidence>
<proteinExistence type="predicted"/>
<comment type="caution">
    <text evidence="4">The sequence shown here is derived from an EMBL/GenBank/DDBJ whole genome shotgun (WGS) entry which is preliminary data.</text>
</comment>
<sequence>MKKLFISLITVFTLAKIVNAQEISGTVVDERNLPIFAANVYFKSNPHNGAISDLNGYFSIPYTYDNDTLIITFIGYQNKRIPAVELEEDSKNIITLNADPVLLDEVVIAGTTPISEQFSTEKLSSLDIYMNPISQADPLKAIINMPASTNSDESANPSLRGSSSDRSRVIYNGVPIYRPVRASSLNNIGFFSIFNPEMIDVQTVYPSNPPLITGNASGGIIDISTIKKISKNTYQLSAGIGNIGFSMGQKLQGKSTFIQIYGNWQNSYLLKKINTKSLPDMKSYDTKDVGINFRYTLNDKMYFNSYNYFMSENYNGTSAMLAYQGNLKSNGLRYFSVNNFVIFFKKGMFKINHGYNYEKKEVLFGNNILNSKDYSHYASIDYKTDITKK</sequence>
<protein>
    <recommendedName>
        <fullName evidence="3">TonB-dependent receptor plug domain-containing protein</fullName>
    </recommendedName>
</protein>
<dbReference type="GO" id="GO:0044718">
    <property type="term" value="P:siderophore transmembrane transport"/>
    <property type="evidence" value="ECO:0007669"/>
    <property type="project" value="TreeGrafter"/>
</dbReference>
<gene>
    <name evidence="4" type="ORF">E4T97_05520</name>
</gene>
<feature type="chain" id="PRO_5033985632" description="TonB-dependent receptor plug domain-containing protein" evidence="2">
    <location>
        <begin position="21"/>
        <end position="389"/>
    </location>
</feature>
<feature type="signal peptide" evidence="2">
    <location>
        <begin position="1"/>
        <end position="20"/>
    </location>
</feature>
<name>A0A8H0D3N3_9BACE</name>
<dbReference type="InterPro" id="IPR037066">
    <property type="entry name" value="Plug_dom_sf"/>
</dbReference>
<dbReference type="Gene3D" id="2.170.130.10">
    <property type="entry name" value="TonB-dependent receptor, plug domain"/>
    <property type="match status" value="1"/>
</dbReference>
<dbReference type="InterPro" id="IPR012910">
    <property type="entry name" value="Plug_dom"/>
</dbReference>
<feature type="domain" description="TonB-dependent receptor plug" evidence="3">
    <location>
        <begin position="145"/>
        <end position="219"/>
    </location>
</feature>
<dbReference type="AlphaFoldDB" id="A0A8H0D3N3"/>
<dbReference type="PANTHER" id="PTHR30069:SF29">
    <property type="entry name" value="HEMOGLOBIN AND HEMOGLOBIN-HAPTOGLOBIN-BINDING PROTEIN 1-RELATED"/>
    <property type="match status" value="1"/>
</dbReference>
<accession>A0A8H0D3N3</accession>
<dbReference type="Pfam" id="PF13715">
    <property type="entry name" value="CarbopepD_reg_2"/>
    <property type="match status" value="1"/>
</dbReference>
<dbReference type="SUPFAM" id="SSF56935">
    <property type="entry name" value="Porins"/>
    <property type="match status" value="1"/>
</dbReference>
<dbReference type="PANTHER" id="PTHR30069">
    <property type="entry name" value="TONB-DEPENDENT OUTER MEMBRANE RECEPTOR"/>
    <property type="match status" value="1"/>
</dbReference>
<dbReference type="Pfam" id="PF07715">
    <property type="entry name" value="Plug"/>
    <property type="match status" value="1"/>
</dbReference>
<dbReference type="SUPFAM" id="SSF49464">
    <property type="entry name" value="Carboxypeptidase regulatory domain-like"/>
    <property type="match status" value="1"/>
</dbReference>
<dbReference type="GO" id="GO:0015344">
    <property type="term" value="F:siderophore uptake transmembrane transporter activity"/>
    <property type="evidence" value="ECO:0007669"/>
    <property type="project" value="TreeGrafter"/>
</dbReference>
<evidence type="ECO:0000259" key="3">
    <source>
        <dbReference type="Pfam" id="PF07715"/>
    </source>
</evidence>
<dbReference type="InterPro" id="IPR039426">
    <property type="entry name" value="TonB-dep_rcpt-like"/>
</dbReference>
<dbReference type="Proteomes" id="UP000298073">
    <property type="component" value="Unassembled WGS sequence"/>
</dbReference>
<dbReference type="Gene3D" id="2.60.40.1120">
    <property type="entry name" value="Carboxypeptidase-like, regulatory domain"/>
    <property type="match status" value="1"/>
</dbReference>
<evidence type="ECO:0000313" key="4">
    <source>
        <dbReference type="EMBL" id="TFU51155.1"/>
    </source>
</evidence>
<organism evidence="4 5">
    <name type="scientific">Bacteroides acidifaciens</name>
    <dbReference type="NCBI Taxonomy" id="85831"/>
    <lineage>
        <taxon>Bacteria</taxon>
        <taxon>Pseudomonadati</taxon>
        <taxon>Bacteroidota</taxon>
        <taxon>Bacteroidia</taxon>
        <taxon>Bacteroidales</taxon>
        <taxon>Bacteroidaceae</taxon>
        <taxon>Bacteroides</taxon>
    </lineage>
</organism>
<dbReference type="EMBL" id="SPPV01000008">
    <property type="protein sequence ID" value="TFU51155.1"/>
    <property type="molecule type" value="Genomic_DNA"/>
</dbReference>
<evidence type="ECO:0000313" key="5">
    <source>
        <dbReference type="Proteomes" id="UP000298073"/>
    </source>
</evidence>
<evidence type="ECO:0000256" key="1">
    <source>
        <dbReference type="ARBA" id="ARBA00022729"/>
    </source>
</evidence>
<reference evidence="4 5" key="1">
    <citation type="submission" date="2019-03" db="EMBL/GenBank/DDBJ databases">
        <title>Diversity of the mouse oral microbiome.</title>
        <authorList>
            <person name="Joseph S."/>
            <person name="Aduse-Opoku J."/>
            <person name="Curtis M."/>
            <person name="Wade W."/>
            <person name="Hashim A."/>
        </authorList>
    </citation>
    <scope>NUCLEOTIDE SEQUENCE [LARGE SCALE GENOMIC DNA]</scope>
    <source>
        <strain evidence="4 5">P2318</strain>
    </source>
</reference>
<dbReference type="InterPro" id="IPR008969">
    <property type="entry name" value="CarboxyPept-like_regulatory"/>
</dbReference>
<keyword evidence="1 2" id="KW-0732">Signal</keyword>